<dbReference type="PROSITE" id="PS00629">
    <property type="entry name" value="IMP_1"/>
    <property type="match status" value="1"/>
</dbReference>
<dbReference type="GO" id="GO:0007165">
    <property type="term" value="P:signal transduction"/>
    <property type="evidence" value="ECO:0007669"/>
    <property type="project" value="TreeGrafter"/>
</dbReference>
<keyword evidence="4 7" id="KW-0479">Metal-binding</keyword>
<gene>
    <name evidence="9" type="primary">suhB_1</name>
    <name evidence="9" type="ORF">Pla144_18420</name>
</gene>
<dbReference type="InterPro" id="IPR000760">
    <property type="entry name" value="Inositol_monophosphatase-like"/>
</dbReference>
<dbReference type="Gene3D" id="3.30.540.10">
    <property type="entry name" value="Fructose-1,6-Bisphosphatase, subunit A, domain 1"/>
    <property type="match status" value="1"/>
</dbReference>
<evidence type="ECO:0000313" key="10">
    <source>
        <dbReference type="Proteomes" id="UP000318437"/>
    </source>
</evidence>
<dbReference type="PANTHER" id="PTHR20854">
    <property type="entry name" value="INOSITOL MONOPHOSPHATASE"/>
    <property type="match status" value="1"/>
</dbReference>
<evidence type="ECO:0000256" key="5">
    <source>
        <dbReference type="ARBA" id="ARBA00022801"/>
    </source>
</evidence>
<dbReference type="GO" id="GO:0046854">
    <property type="term" value="P:phosphatidylinositol phosphate biosynthetic process"/>
    <property type="evidence" value="ECO:0007669"/>
    <property type="project" value="InterPro"/>
</dbReference>
<dbReference type="EMBL" id="SJPS01000002">
    <property type="protein sequence ID" value="TWU28551.1"/>
    <property type="molecule type" value="Genomic_DNA"/>
</dbReference>
<name>A0A5C6CYJ8_9BACT</name>
<evidence type="ECO:0000313" key="9">
    <source>
        <dbReference type="EMBL" id="TWU28551.1"/>
    </source>
</evidence>
<dbReference type="OrthoDB" id="9772456at2"/>
<feature type="binding site" evidence="7">
    <location>
        <position position="84"/>
    </location>
    <ligand>
        <name>Mg(2+)</name>
        <dbReference type="ChEBI" id="CHEBI:18420"/>
        <label>1</label>
        <note>catalytic</note>
    </ligand>
</feature>
<keyword evidence="10" id="KW-1185">Reference proteome</keyword>
<comment type="caution">
    <text evidence="9">The sequence shown here is derived from an EMBL/GenBank/DDBJ whole genome shotgun (WGS) entry which is preliminary data.</text>
</comment>
<dbReference type="InterPro" id="IPR020550">
    <property type="entry name" value="Inositol_monophosphatase_CS"/>
</dbReference>
<evidence type="ECO:0000256" key="2">
    <source>
        <dbReference type="ARBA" id="ARBA00001946"/>
    </source>
</evidence>
<proteinExistence type="inferred from homology"/>
<evidence type="ECO:0000256" key="8">
    <source>
        <dbReference type="RuleBase" id="RU364068"/>
    </source>
</evidence>
<dbReference type="AlphaFoldDB" id="A0A5C6CYJ8"/>
<reference evidence="9 10" key="1">
    <citation type="submission" date="2019-02" db="EMBL/GenBank/DDBJ databases">
        <title>Deep-cultivation of Planctomycetes and their phenomic and genomic characterization uncovers novel biology.</title>
        <authorList>
            <person name="Wiegand S."/>
            <person name="Jogler M."/>
            <person name="Boedeker C."/>
            <person name="Pinto D."/>
            <person name="Vollmers J."/>
            <person name="Rivas-Marin E."/>
            <person name="Kohn T."/>
            <person name="Peeters S.H."/>
            <person name="Heuer A."/>
            <person name="Rast P."/>
            <person name="Oberbeckmann S."/>
            <person name="Bunk B."/>
            <person name="Jeske O."/>
            <person name="Meyerdierks A."/>
            <person name="Storesund J.E."/>
            <person name="Kallscheuer N."/>
            <person name="Luecker S."/>
            <person name="Lage O.M."/>
            <person name="Pohl T."/>
            <person name="Merkel B.J."/>
            <person name="Hornburger P."/>
            <person name="Mueller R.-W."/>
            <person name="Bruemmer F."/>
            <person name="Labrenz M."/>
            <person name="Spormann A.M."/>
            <person name="Op Den Camp H."/>
            <person name="Overmann J."/>
            <person name="Amann R."/>
            <person name="Jetten M.S.M."/>
            <person name="Mascher T."/>
            <person name="Medema M.H."/>
            <person name="Devos D.P."/>
            <person name="Kaster A.-K."/>
            <person name="Ovreas L."/>
            <person name="Rohde M."/>
            <person name="Galperin M.Y."/>
            <person name="Jogler C."/>
        </authorList>
    </citation>
    <scope>NUCLEOTIDE SEQUENCE [LARGE SCALE GENOMIC DNA]</scope>
    <source>
        <strain evidence="9 10">Pla144</strain>
    </source>
</reference>
<keyword evidence="5 8" id="KW-0378">Hydrolase</keyword>
<dbReference type="RefSeq" id="WP_146450133.1">
    <property type="nucleotide sequence ID" value="NZ_SJPS01000002.1"/>
</dbReference>
<comment type="similarity">
    <text evidence="3 8">Belongs to the inositol monophosphatase superfamily.</text>
</comment>
<comment type="cofactor">
    <cofactor evidence="2 7 8">
        <name>Mg(2+)</name>
        <dbReference type="ChEBI" id="CHEBI:18420"/>
    </cofactor>
</comment>
<dbReference type="PANTHER" id="PTHR20854:SF4">
    <property type="entry name" value="INOSITOL-1-MONOPHOSPHATASE-RELATED"/>
    <property type="match status" value="1"/>
</dbReference>
<evidence type="ECO:0000256" key="6">
    <source>
        <dbReference type="ARBA" id="ARBA00022842"/>
    </source>
</evidence>
<dbReference type="InterPro" id="IPR033942">
    <property type="entry name" value="IMPase"/>
</dbReference>
<dbReference type="Pfam" id="PF00459">
    <property type="entry name" value="Inositol_P"/>
    <property type="match status" value="1"/>
</dbReference>
<dbReference type="PRINTS" id="PR00377">
    <property type="entry name" value="IMPHPHTASES"/>
</dbReference>
<dbReference type="CDD" id="cd01639">
    <property type="entry name" value="IMPase"/>
    <property type="match status" value="1"/>
</dbReference>
<dbReference type="GO" id="GO:0006020">
    <property type="term" value="P:inositol metabolic process"/>
    <property type="evidence" value="ECO:0007669"/>
    <property type="project" value="TreeGrafter"/>
</dbReference>
<sequence length="258" mass="27789">MPESTELLVTCELAARRGAEELIRWRSRFTTREKSAHDLVTDSDLASQKAIHEVISSAFPEHGFLGEESPDPTQLEEPYCWVVDPLDGTTNYVHGFPCYCVSVAVAEAGRVVAGVVFDPIANNCFKAALGQGSWLNGEPIRISRETDLSRALVAVSFPPEIHPDSPDIQAFLRISPACQAVRRTGSAALNLSYVACGWLDAHWAAAIHSWDSAAGVLLVAEAGGVVGSFAGNEYQLAQGDYCVASSPELFDQVQALLK</sequence>
<dbReference type="GO" id="GO:0046872">
    <property type="term" value="F:metal ion binding"/>
    <property type="evidence" value="ECO:0007669"/>
    <property type="project" value="UniProtKB-KW"/>
</dbReference>
<protein>
    <recommendedName>
        <fullName evidence="8">Inositol-1-monophosphatase</fullName>
        <ecNumber evidence="8">3.1.3.25</ecNumber>
    </recommendedName>
</protein>
<evidence type="ECO:0000256" key="7">
    <source>
        <dbReference type="PIRSR" id="PIRSR600760-2"/>
    </source>
</evidence>
<organism evidence="9 10">
    <name type="scientific">Bythopirellula polymerisocia</name>
    <dbReference type="NCBI Taxonomy" id="2528003"/>
    <lineage>
        <taxon>Bacteria</taxon>
        <taxon>Pseudomonadati</taxon>
        <taxon>Planctomycetota</taxon>
        <taxon>Planctomycetia</taxon>
        <taxon>Pirellulales</taxon>
        <taxon>Lacipirellulaceae</taxon>
        <taxon>Bythopirellula</taxon>
    </lineage>
</organism>
<evidence type="ECO:0000256" key="3">
    <source>
        <dbReference type="ARBA" id="ARBA00009759"/>
    </source>
</evidence>
<dbReference type="EC" id="3.1.3.25" evidence="8"/>
<evidence type="ECO:0000256" key="4">
    <source>
        <dbReference type="ARBA" id="ARBA00022723"/>
    </source>
</evidence>
<dbReference type="Gene3D" id="3.40.190.80">
    <property type="match status" value="1"/>
</dbReference>
<dbReference type="GO" id="GO:0008934">
    <property type="term" value="F:inositol monophosphate 1-phosphatase activity"/>
    <property type="evidence" value="ECO:0007669"/>
    <property type="project" value="InterPro"/>
</dbReference>
<comment type="catalytic activity">
    <reaction evidence="1 8">
        <text>a myo-inositol phosphate + H2O = myo-inositol + phosphate</text>
        <dbReference type="Rhea" id="RHEA:24056"/>
        <dbReference type="ChEBI" id="CHEBI:15377"/>
        <dbReference type="ChEBI" id="CHEBI:17268"/>
        <dbReference type="ChEBI" id="CHEBI:43474"/>
        <dbReference type="ChEBI" id="CHEBI:84139"/>
        <dbReference type="EC" id="3.1.3.25"/>
    </reaction>
</comment>
<evidence type="ECO:0000256" key="1">
    <source>
        <dbReference type="ARBA" id="ARBA00001033"/>
    </source>
</evidence>
<dbReference type="InterPro" id="IPR020583">
    <property type="entry name" value="Inositol_monoP_metal-BS"/>
</dbReference>
<feature type="binding site" evidence="7">
    <location>
        <position position="67"/>
    </location>
    <ligand>
        <name>Mg(2+)</name>
        <dbReference type="ChEBI" id="CHEBI:18420"/>
        <label>1</label>
        <note>catalytic</note>
    </ligand>
</feature>
<accession>A0A5C6CYJ8</accession>
<feature type="binding site" evidence="7">
    <location>
        <position position="87"/>
    </location>
    <ligand>
        <name>Mg(2+)</name>
        <dbReference type="ChEBI" id="CHEBI:18420"/>
        <label>1</label>
        <note>catalytic</note>
    </ligand>
</feature>
<feature type="binding site" evidence="7">
    <location>
        <position position="211"/>
    </location>
    <ligand>
        <name>Mg(2+)</name>
        <dbReference type="ChEBI" id="CHEBI:18420"/>
        <label>1</label>
        <note>catalytic</note>
    </ligand>
</feature>
<feature type="binding site" evidence="7">
    <location>
        <position position="86"/>
    </location>
    <ligand>
        <name>Mg(2+)</name>
        <dbReference type="ChEBI" id="CHEBI:18420"/>
        <label>1</label>
        <note>catalytic</note>
    </ligand>
</feature>
<keyword evidence="6 7" id="KW-0460">Magnesium</keyword>
<dbReference type="SUPFAM" id="SSF56655">
    <property type="entry name" value="Carbohydrate phosphatase"/>
    <property type="match status" value="1"/>
</dbReference>
<dbReference type="FunFam" id="3.30.540.10:FF:000003">
    <property type="entry name" value="Inositol-1-monophosphatase"/>
    <property type="match status" value="1"/>
</dbReference>
<dbReference type="PROSITE" id="PS00630">
    <property type="entry name" value="IMP_2"/>
    <property type="match status" value="1"/>
</dbReference>
<dbReference type="Proteomes" id="UP000318437">
    <property type="component" value="Unassembled WGS sequence"/>
</dbReference>